<dbReference type="RefSeq" id="WP_160899983.1">
    <property type="nucleotide sequence ID" value="NZ_CP102850.1"/>
</dbReference>
<comment type="caution">
    <text evidence="2">The sequence shown here is derived from an EMBL/GenBank/DDBJ whole genome shotgun (WGS) entry which is preliminary data.</text>
</comment>
<dbReference type="AlphaFoldDB" id="A0A6L7GMN1"/>
<name>A0A6L7GMN1_9ACTN</name>
<gene>
    <name evidence="2" type="ORF">GIY30_00225</name>
</gene>
<reference evidence="2 3" key="1">
    <citation type="submission" date="2019-11" db="EMBL/GenBank/DDBJ databases">
        <title>Gordonia sp. nov., a novel actinobacterium isolated from mangrove soil in Hainan.</title>
        <authorList>
            <person name="Huang X."/>
            <person name="Xie Y."/>
            <person name="Chu X."/>
            <person name="Xiao K."/>
        </authorList>
    </citation>
    <scope>NUCLEOTIDE SEQUENCE [LARGE SCALE GENOMIC DNA]</scope>
    <source>
        <strain evidence="2 3">HNM0687</strain>
    </source>
</reference>
<evidence type="ECO:0000313" key="3">
    <source>
        <dbReference type="Proteomes" id="UP000475545"/>
    </source>
</evidence>
<accession>A0A6L7GMN1</accession>
<sequence length="63" mass="6839">MAARACTSPTQRWAQRRWTSMLDTTALAIPQILMMGLIMFAVAQSPAPVTETTPQPPAVVVAR</sequence>
<organism evidence="2 3">
    <name type="scientific">Gordonia mangrovi</name>
    <dbReference type="NCBI Taxonomy" id="2665643"/>
    <lineage>
        <taxon>Bacteria</taxon>
        <taxon>Bacillati</taxon>
        <taxon>Actinomycetota</taxon>
        <taxon>Actinomycetes</taxon>
        <taxon>Mycobacteriales</taxon>
        <taxon>Gordoniaceae</taxon>
        <taxon>Gordonia</taxon>
    </lineage>
</organism>
<dbReference type="EMBL" id="WMBR01000001">
    <property type="protein sequence ID" value="MXP19788.1"/>
    <property type="molecule type" value="Genomic_DNA"/>
</dbReference>
<keyword evidence="1" id="KW-1133">Transmembrane helix</keyword>
<keyword evidence="3" id="KW-1185">Reference proteome</keyword>
<protein>
    <submittedName>
        <fullName evidence="2">Uncharacterized protein</fullName>
    </submittedName>
</protein>
<keyword evidence="1" id="KW-0472">Membrane</keyword>
<dbReference type="Proteomes" id="UP000475545">
    <property type="component" value="Unassembled WGS sequence"/>
</dbReference>
<proteinExistence type="predicted"/>
<feature type="transmembrane region" description="Helical" evidence="1">
    <location>
        <begin position="21"/>
        <end position="43"/>
    </location>
</feature>
<evidence type="ECO:0000256" key="1">
    <source>
        <dbReference type="SAM" id="Phobius"/>
    </source>
</evidence>
<evidence type="ECO:0000313" key="2">
    <source>
        <dbReference type="EMBL" id="MXP19788.1"/>
    </source>
</evidence>
<keyword evidence="1" id="KW-0812">Transmembrane</keyword>